<dbReference type="Proteomes" id="UP000430843">
    <property type="component" value="Unassembled WGS sequence"/>
</dbReference>
<keyword evidence="1" id="KW-0812">Transmembrane</keyword>
<evidence type="ECO:0000313" key="5">
    <source>
        <dbReference type="Proteomes" id="UP000430843"/>
    </source>
</evidence>
<keyword evidence="2" id="KW-0732">Signal</keyword>
<keyword evidence="1" id="KW-1133">Transmembrane helix</keyword>
<reference evidence="5 6" key="1">
    <citation type="submission" date="2019-09" db="EMBL/GenBank/DDBJ databases">
        <title>Taxonomic organization of the family Brucellaceae based on a phylogenomic approach.</title>
        <authorList>
            <person name="Leclercq S."/>
            <person name="Cloeckaert A."/>
            <person name="Zygmunt M.S."/>
        </authorList>
    </citation>
    <scope>NUCLEOTIDE SEQUENCE [LARGE SCALE GENOMIC DNA]</scope>
    <source>
        <strain evidence="3 5">LMG 18957</strain>
        <strain evidence="4 6">WS1830</strain>
    </source>
</reference>
<feature type="signal peptide" evidence="2">
    <location>
        <begin position="1"/>
        <end position="20"/>
    </location>
</feature>
<dbReference type="AlphaFoldDB" id="A0A6L3YV76"/>
<gene>
    <name evidence="3" type="ORF">F9K91_08050</name>
    <name evidence="4" type="ORF">F9L08_04840</name>
</gene>
<dbReference type="EMBL" id="WBVX01000003">
    <property type="protein sequence ID" value="KAB2688984.1"/>
    <property type="molecule type" value="Genomic_DNA"/>
</dbReference>
<protein>
    <recommendedName>
        <fullName evidence="7">Secreted protein</fullName>
    </recommendedName>
</protein>
<feature type="chain" id="PRO_5044644479" description="Secreted protein" evidence="2">
    <location>
        <begin position="21"/>
        <end position="80"/>
    </location>
</feature>
<dbReference type="Proteomes" id="UP000481643">
    <property type="component" value="Unassembled WGS sequence"/>
</dbReference>
<feature type="transmembrane region" description="Helical" evidence="1">
    <location>
        <begin position="44"/>
        <end position="62"/>
    </location>
</feature>
<evidence type="ECO:0008006" key="7">
    <source>
        <dbReference type="Google" id="ProtNLM"/>
    </source>
</evidence>
<keyword evidence="1" id="KW-0472">Membrane</keyword>
<keyword evidence="5" id="KW-1185">Reference proteome</keyword>
<evidence type="ECO:0000313" key="4">
    <source>
        <dbReference type="EMBL" id="KAB2688984.1"/>
    </source>
</evidence>
<sequence>MNRIRRICSLLPLAVLSSLATLSLDDVFRNFFRSVEAFEKARKIAVLAMSSMIECQLFHILFQKDCRKMQMGLVHPKVIC</sequence>
<comment type="caution">
    <text evidence="4">The sequence shown here is derived from an EMBL/GenBank/DDBJ whole genome shotgun (WGS) entry which is preliminary data.</text>
</comment>
<evidence type="ECO:0000313" key="3">
    <source>
        <dbReference type="EMBL" id="KAB2666071.1"/>
    </source>
</evidence>
<evidence type="ECO:0000256" key="2">
    <source>
        <dbReference type="SAM" id="SignalP"/>
    </source>
</evidence>
<organism evidence="4 6">
    <name type="scientific">Brucella tritici</name>
    <dbReference type="NCBI Taxonomy" id="94626"/>
    <lineage>
        <taxon>Bacteria</taxon>
        <taxon>Pseudomonadati</taxon>
        <taxon>Pseudomonadota</taxon>
        <taxon>Alphaproteobacteria</taxon>
        <taxon>Hyphomicrobiales</taxon>
        <taxon>Brucellaceae</taxon>
        <taxon>Brucella/Ochrobactrum group</taxon>
        <taxon>Brucella</taxon>
    </lineage>
</organism>
<accession>A0A6L3YV76</accession>
<proteinExistence type="predicted"/>
<dbReference type="EMBL" id="WBWA01000005">
    <property type="protein sequence ID" value="KAB2666071.1"/>
    <property type="molecule type" value="Genomic_DNA"/>
</dbReference>
<evidence type="ECO:0000256" key="1">
    <source>
        <dbReference type="SAM" id="Phobius"/>
    </source>
</evidence>
<evidence type="ECO:0000313" key="6">
    <source>
        <dbReference type="Proteomes" id="UP000481643"/>
    </source>
</evidence>
<name>A0A6L3YV76_9HYPH</name>